<keyword evidence="15" id="KW-1185">Reference proteome</keyword>
<keyword evidence="9 12" id="KW-0063">Aspartyl esterase</keyword>
<dbReference type="PhylomeDB" id="A0A068UZB2"/>
<organism evidence="14 15">
    <name type="scientific">Coffea canephora</name>
    <name type="common">Robusta coffee</name>
    <dbReference type="NCBI Taxonomy" id="49390"/>
    <lineage>
        <taxon>Eukaryota</taxon>
        <taxon>Viridiplantae</taxon>
        <taxon>Streptophyta</taxon>
        <taxon>Embryophyta</taxon>
        <taxon>Tracheophyta</taxon>
        <taxon>Spermatophyta</taxon>
        <taxon>Magnoliopsida</taxon>
        <taxon>eudicotyledons</taxon>
        <taxon>Gunneridae</taxon>
        <taxon>Pentapetalae</taxon>
        <taxon>asterids</taxon>
        <taxon>lamiids</taxon>
        <taxon>Gentianales</taxon>
        <taxon>Rubiaceae</taxon>
        <taxon>Ixoroideae</taxon>
        <taxon>Gardenieae complex</taxon>
        <taxon>Bertiereae - Coffeeae clade</taxon>
        <taxon>Coffeeae</taxon>
        <taxon>Coffea</taxon>
    </lineage>
</organism>
<accession>A0A068UZB2</accession>
<dbReference type="FunCoup" id="A0A068UZB2">
    <property type="interactions" value="76"/>
</dbReference>
<dbReference type="GO" id="GO:0045490">
    <property type="term" value="P:pectin catabolic process"/>
    <property type="evidence" value="ECO:0007669"/>
    <property type="project" value="UniProtKB-UniRule"/>
</dbReference>
<dbReference type="OrthoDB" id="2019149at2759"/>
<dbReference type="PROSITE" id="PS00503">
    <property type="entry name" value="PECTINESTERASE_2"/>
    <property type="match status" value="1"/>
</dbReference>
<dbReference type="GO" id="GO:0042545">
    <property type="term" value="P:cell wall modification"/>
    <property type="evidence" value="ECO:0007669"/>
    <property type="project" value="UniProtKB-UniRule"/>
</dbReference>
<dbReference type="Gramene" id="CDP13731">
    <property type="protein sequence ID" value="CDP13731"/>
    <property type="gene ID" value="GSCOC_T00038776001"/>
</dbReference>
<comment type="similarity">
    <text evidence="3">Belongs to the pectinesterase family.</text>
</comment>
<dbReference type="SUPFAM" id="SSF51126">
    <property type="entry name" value="Pectin lyase-like"/>
    <property type="match status" value="1"/>
</dbReference>
<dbReference type="OMA" id="WHSRASD"/>
<protein>
    <recommendedName>
        <fullName evidence="4 12">Pectinesterase</fullName>
        <ecNumber evidence="4 12">3.1.1.11</ecNumber>
    </recommendedName>
</protein>
<dbReference type="EMBL" id="HG739160">
    <property type="protein sequence ID" value="CDP13731.1"/>
    <property type="molecule type" value="Genomic_DNA"/>
</dbReference>
<dbReference type="InterPro" id="IPR033131">
    <property type="entry name" value="Pectinesterase_Asp_AS"/>
</dbReference>
<comment type="subcellular location">
    <subcellularLocation>
        <location evidence="1">Secreted</location>
        <location evidence="1">Cell wall</location>
    </subcellularLocation>
</comment>
<dbReference type="UniPathway" id="UPA00545">
    <property type="reaction ID" value="UER00823"/>
</dbReference>
<keyword evidence="8 12" id="KW-0378">Hydrolase</keyword>
<evidence type="ECO:0000256" key="8">
    <source>
        <dbReference type="ARBA" id="ARBA00022801"/>
    </source>
</evidence>
<gene>
    <name evidence="14" type="ORF">GSCOC_T00038776001</name>
</gene>
<dbReference type="GO" id="GO:0030599">
    <property type="term" value="F:pectinesterase activity"/>
    <property type="evidence" value="ECO:0007669"/>
    <property type="project" value="UniProtKB-UniRule"/>
</dbReference>
<dbReference type="Proteomes" id="UP000295252">
    <property type="component" value="Chromosome VII"/>
</dbReference>
<dbReference type="InParanoid" id="A0A068UZB2"/>
<dbReference type="Gene3D" id="2.160.20.10">
    <property type="entry name" value="Single-stranded right-handed beta-helix, Pectin lyase-like"/>
    <property type="match status" value="1"/>
</dbReference>
<dbReference type="InterPro" id="IPR011050">
    <property type="entry name" value="Pectin_lyase_fold/virulence"/>
</dbReference>
<proteinExistence type="inferred from homology"/>
<comment type="catalytic activity">
    <reaction evidence="10 12">
        <text>[(1-&gt;4)-alpha-D-galacturonosyl methyl ester](n) + n H2O = [(1-&gt;4)-alpha-D-galacturonosyl](n) + n methanol + n H(+)</text>
        <dbReference type="Rhea" id="RHEA:22380"/>
        <dbReference type="Rhea" id="RHEA-COMP:14570"/>
        <dbReference type="Rhea" id="RHEA-COMP:14573"/>
        <dbReference type="ChEBI" id="CHEBI:15377"/>
        <dbReference type="ChEBI" id="CHEBI:15378"/>
        <dbReference type="ChEBI" id="CHEBI:17790"/>
        <dbReference type="ChEBI" id="CHEBI:140522"/>
        <dbReference type="ChEBI" id="CHEBI:140523"/>
        <dbReference type="EC" id="3.1.1.11"/>
    </reaction>
</comment>
<evidence type="ECO:0000256" key="10">
    <source>
        <dbReference type="ARBA" id="ARBA00047928"/>
    </source>
</evidence>
<reference evidence="15" key="1">
    <citation type="journal article" date="2014" name="Science">
        <title>The coffee genome provides insight into the convergent evolution of caffeine biosynthesis.</title>
        <authorList>
            <person name="Denoeud F."/>
            <person name="Carretero-Paulet L."/>
            <person name="Dereeper A."/>
            <person name="Droc G."/>
            <person name="Guyot R."/>
            <person name="Pietrella M."/>
            <person name="Zheng C."/>
            <person name="Alberti A."/>
            <person name="Anthony F."/>
            <person name="Aprea G."/>
            <person name="Aury J.M."/>
            <person name="Bento P."/>
            <person name="Bernard M."/>
            <person name="Bocs S."/>
            <person name="Campa C."/>
            <person name="Cenci A."/>
            <person name="Combes M.C."/>
            <person name="Crouzillat D."/>
            <person name="Da Silva C."/>
            <person name="Daddiego L."/>
            <person name="De Bellis F."/>
            <person name="Dussert S."/>
            <person name="Garsmeur O."/>
            <person name="Gayraud T."/>
            <person name="Guignon V."/>
            <person name="Jahn K."/>
            <person name="Jamilloux V."/>
            <person name="Joet T."/>
            <person name="Labadie K."/>
            <person name="Lan T."/>
            <person name="Leclercq J."/>
            <person name="Lepelley M."/>
            <person name="Leroy T."/>
            <person name="Li L.T."/>
            <person name="Librado P."/>
            <person name="Lopez L."/>
            <person name="Munoz A."/>
            <person name="Noel B."/>
            <person name="Pallavicini A."/>
            <person name="Perrotta G."/>
            <person name="Poncet V."/>
            <person name="Pot D."/>
            <person name="Priyono X."/>
            <person name="Rigoreau M."/>
            <person name="Rouard M."/>
            <person name="Rozas J."/>
            <person name="Tranchant-Dubreuil C."/>
            <person name="VanBuren R."/>
            <person name="Zhang Q."/>
            <person name="Andrade A.C."/>
            <person name="Argout X."/>
            <person name="Bertrand B."/>
            <person name="de Kochko A."/>
            <person name="Graziosi G."/>
            <person name="Henry R.J."/>
            <person name="Jayarama X."/>
            <person name="Ming R."/>
            <person name="Nagai C."/>
            <person name="Rounsley S."/>
            <person name="Sankoff D."/>
            <person name="Giuliano G."/>
            <person name="Albert V.A."/>
            <person name="Wincker P."/>
            <person name="Lashermes P."/>
        </authorList>
    </citation>
    <scope>NUCLEOTIDE SEQUENCE [LARGE SCALE GENOMIC DNA]</scope>
    <source>
        <strain evidence="15">cv. DH200-94</strain>
    </source>
</reference>
<feature type="chain" id="PRO_5005103930" description="Pectinesterase" evidence="12">
    <location>
        <begin position="27"/>
        <end position="367"/>
    </location>
</feature>
<dbReference type="PANTHER" id="PTHR31321:SF31">
    <property type="entry name" value="PECTINESTERASE QRT1"/>
    <property type="match status" value="1"/>
</dbReference>
<dbReference type="InterPro" id="IPR012334">
    <property type="entry name" value="Pectin_lyas_fold"/>
</dbReference>
<feature type="signal peptide" evidence="12">
    <location>
        <begin position="1"/>
        <end position="26"/>
    </location>
</feature>
<evidence type="ECO:0000313" key="14">
    <source>
        <dbReference type="EMBL" id="CDP13731.1"/>
    </source>
</evidence>
<dbReference type="InterPro" id="IPR000070">
    <property type="entry name" value="Pectinesterase_cat"/>
</dbReference>
<evidence type="ECO:0000256" key="3">
    <source>
        <dbReference type="ARBA" id="ARBA00008891"/>
    </source>
</evidence>
<keyword evidence="7 12" id="KW-0732">Signal</keyword>
<dbReference type="Pfam" id="PF01095">
    <property type="entry name" value="Pectinesterase"/>
    <property type="match status" value="1"/>
</dbReference>
<feature type="domain" description="Pectinesterase catalytic" evidence="13">
    <location>
        <begin position="68"/>
        <end position="359"/>
    </location>
</feature>
<evidence type="ECO:0000256" key="5">
    <source>
        <dbReference type="ARBA" id="ARBA00022512"/>
    </source>
</evidence>
<dbReference type="STRING" id="49390.A0A068UZB2"/>
<evidence type="ECO:0000256" key="6">
    <source>
        <dbReference type="ARBA" id="ARBA00022525"/>
    </source>
</evidence>
<evidence type="ECO:0000256" key="7">
    <source>
        <dbReference type="ARBA" id="ARBA00022729"/>
    </source>
</evidence>
<dbReference type="FunFam" id="2.160.20.10:FF:000008">
    <property type="entry name" value="Pectinesterase"/>
    <property type="match status" value="1"/>
</dbReference>
<evidence type="ECO:0000256" key="11">
    <source>
        <dbReference type="PROSITE-ProRule" id="PRU10040"/>
    </source>
</evidence>
<feature type="active site" evidence="11">
    <location>
        <position position="228"/>
    </location>
</feature>
<comment type="pathway">
    <text evidence="2 12">Glycan metabolism; pectin degradation; 2-dehydro-3-deoxy-D-gluconate from pectin: step 1/5.</text>
</comment>
<sequence length="367" mass="41087">MMNLSCFSTCGIVVLLVLLFWGDVLKGPPKVYAVEEFEKHYIEWDDLTVADESDQGLDLDQRKPSKVIVVDKDGGGDSVTVQGAVDLVPERNQLRHKIYILPGIYREKVRVPKSKPYISFIGEEGRASETVITWHDKASDKDTDGDEIGTFGTASVTVESDYFGAREVTFENSVVAIPGTNNMQAVALRLKGDKAWLYRVRILGTQDTLLDESGLHFYEGCFIQGSVDFIFGNAKSLYRDCILHSVANGSGAIAANHRDTPNQDSGFSFVHCQIKGTGRILLGRAWGNYSKVAYSFCDFDDIIAPEGWSDWNSTAKERTVEFGEFRCRGKGAGRRNRVAWSKSFSFDEALPFLTTQFIHAYQWLLRR</sequence>
<evidence type="ECO:0000259" key="13">
    <source>
        <dbReference type="Pfam" id="PF01095"/>
    </source>
</evidence>
<keyword evidence="5" id="KW-0134">Cell wall</keyword>
<evidence type="ECO:0000256" key="1">
    <source>
        <dbReference type="ARBA" id="ARBA00004191"/>
    </source>
</evidence>
<evidence type="ECO:0000256" key="2">
    <source>
        <dbReference type="ARBA" id="ARBA00005184"/>
    </source>
</evidence>
<dbReference type="AlphaFoldDB" id="A0A068UZB2"/>
<keyword evidence="6" id="KW-0964">Secreted</keyword>
<evidence type="ECO:0000256" key="9">
    <source>
        <dbReference type="ARBA" id="ARBA00023085"/>
    </source>
</evidence>
<evidence type="ECO:0000313" key="15">
    <source>
        <dbReference type="Proteomes" id="UP000295252"/>
    </source>
</evidence>
<dbReference type="EC" id="3.1.1.11" evidence="4 12"/>
<name>A0A068UZB2_COFCA</name>
<evidence type="ECO:0000256" key="4">
    <source>
        <dbReference type="ARBA" id="ARBA00013229"/>
    </source>
</evidence>
<dbReference type="PANTHER" id="PTHR31321">
    <property type="entry name" value="ACYL-COA THIOESTER HYDROLASE YBHC-RELATED"/>
    <property type="match status" value="1"/>
</dbReference>
<evidence type="ECO:0000256" key="12">
    <source>
        <dbReference type="RuleBase" id="RU000589"/>
    </source>
</evidence>